<protein>
    <submittedName>
        <fullName evidence="1">Uncharacterized protein</fullName>
    </submittedName>
</protein>
<name>A0ABS4E9Z2_9FIRM</name>
<evidence type="ECO:0000313" key="1">
    <source>
        <dbReference type="EMBL" id="MBP1854754.1"/>
    </source>
</evidence>
<proteinExistence type="predicted"/>
<organism evidence="1 2">
    <name type="scientific">Metaclostridioides mangenotii</name>
    <dbReference type="NCBI Taxonomy" id="1540"/>
    <lineage>
        <taxon>Bacteria</taxon>
        <taxon>Bacillati</taxon>
        <taxon>Bacillota</taxon>
        <taxon>Clostridia</taxon>
        <taxon>Peptostreptococcales</taxon>
        <taxon>Peptostreptococcaceae</taxon>
        <taxon>Metaclostridioides</taxon>
    </lineage>
</organism>
<dbReference type="Proteomes" id="UP000767291">
    <property type="component" value="Unassembled WGS sequence"/>
</dbReference>
<gene>
    <name evidence="1" type="ORF">J2Z43_001144</name>
</gene>
<comment type="caution">
    <text evidence="1">The sequence shown here is derived from an EMBL/GenBank/DDBJ whole genome shotgun (WGS) entry which is preliminary data.</text>
</comment>
<sequence length="36" mass="4361">MNKCKELDVKSWRDFVEYGKVDKRGLLKELYGQKKQ</sequence>
<keyword evidence="2" id="KW-1185">Reference proteome</keyword>
<evidence type="ECO:0000313" key="2">
    <source>
        <dbReference type="Proteomes" id="UP000767291"/>
    </source>
</evidence>
<dbReference type="EMBL" id="JAGGJX010000001">
    <property type="protein sequence ID" value="MBP1854754.1"/>
    <property type="molecule type" value="Genomic_DNA"/>
</dbReference>
<accession>A0ABS4E9Z2</accession>
<reference evidence="1 2" key="1">
    <citation type="submission" date="2021-03" db="EMBL/GenBank/DDBJ databases">
        <title>Genomic Encyclopedia of Type Strains, Phase IV (KMG-IV): sequencing the most valuable type-strain genomes for metagenomic binning, comparative biology and taxonomic classification.</title>
        <authorList>
            <person name="Goeker M."/>
        </authorList>
    </citation>
    <scope>NUCLEOTIDE SEQUENCE [LARGE SCALE GENOMIC DNA]</scope>
    <source>
        <strain evidence="1 2">DSM 1289</strain>
    </source>
</reference>